<dbReference type="RefSeq" id="WP_136012305.1">
    <property type="nucleotide sequence ID" value="NZ_SRYE01000002.1"/>
</dbReference>
<accession>A0A4S2F1G0</accession>
<dbReference type="PROSITE" id="PS51257">
    <property type="entry name" value="PROKAR_LIPOPROTEIN"/>
    <property type="match status" value="1"/>
</dbReference>
<feature type="compositionally biased region" description="Basic and acidic residues" evidence="1">
    <location>
        <begin position="50"/>
        <end position="59"/>
    </location>
</feature>
<evidence type="ECO:0000313" key="3">
    <source>
        <dbReference type="Proteomes" id="UP000310263"/>
    </source>
</evidence>
<keyword evidence="3" id="KW-1185">Reference proteome</keyword>
<proteinExistence type="predicted"/>
<organism evidence="2 3">
    <name type="scientific">Muricaecibacterium torontonense</name>
    <dbReference type="NCBI Taxonomy" id="3032871"/>
    <lineage>
        <taxon>Bacteria</taxon>
        <taxon>Bacillati</taxon>
        <taxon>Actinomycetota</taxon>
        <taxon>Coriobacteriia</taxon>
        <taxon>Coriobacteriales</taxon>
        <taxon>Atopobiaceae</taxon>
        <taxon>Muricaecibacterium</taxon>
    </lineage>
</organism>
<protein>
    <submittedName>
        <fullName evidence="2">Uncharacterized protein</fullName>
    </submittedName>
</protein>
<dbReference type="AlphaFoldDB" id="A0A4S2F1G0"/>
<feature type="region of interest" description="Disordered" evidence="1">
    <location>
        <begin position="32"/>
        <end position="59"/>
    </location>
</feature>
<comment type="caution">
    <text evidence="2">The sequence shown here is derived from an EMBL/GenBank/DDBJ whole genome shotgun (WGS) entry which is preliminary data.</text>
</comment>
<evidence type="ECO:0000256" key="1">
    <source>
        <dbReference type="SAM" id="MobiDB-lite"/>
    </source>
</evidence>
<reference evidence="2 3" key="1">
    <citation type="submission" date="2019-04" db="EMBL/GenBank/DDBJ databases">
        <title>Microbes associate with the intestines of laboratory mice.</title>
        <authorList>
            <person name="Navarre W."/>
            <person name="Wong E."/>
            <person name="Huang K."/>
            <person name="Tropini C."/>
            <person name="Ng K."/>
            <person name="Yu B."/>
        </authorList>
    </citation>
    <scope>NUCLEOTIDE SEQUENCE [LARGE SCALE GENOMIC DNA]</scope>
    <source>
        <strain evidence="2 3">NM07_P-09</strain>
    </source>
</reference>
<evidence type="ECO:0000313" key="2">
    <source>
        <dbReference type="EMBL" id="TGY62575.1"/>
    </source>
</evidence>
<name>A0A4S2F1G0_9ACTN</name>
<gene>
    <name evidence="2" type="ORF">E5334_03950</name>
</gene>
<sequence length="474" mass="50738">MTALHRGIALNPKVIGTTVACGALALTLAGCGQPQQPEPAPEASAATQEAPKEEAEPQEAKLAIPNCTFTDSGHELVDVTGKPMENPVANMIDPGQNESEDETQLIGLATQDRYVVLTTSSEYDKEWDTAYDKKSSFSVIDGEGKTVASLDDALSKYGTAYELNTRGGSNTLAFTNDCFILPLTVLDEQEQRHSVNVVIDRDGKELFSVGDLPACTIQSSDSDTDLRFYNGAHFVYGNKTIVDTSGKTLATVDTDGDIRLCGEGHYAGLGHKVGQIFNYDGSLALDVTTLSDDKIAYGFRAIDAVLGDNLLLLEGQEQNPHGGSSRTVKGIYNLATSSWAVEPSCGLMNARPSYNGLVYVSAKSKDVLEGTYSNADSDDDGYACLINASGDVVFDLSMSGIDKLADLTEFDAMYLSDGYWYLQGFKGNPPLNEDGAISLIAYFDESGKYVGCTPTTMHPDPSYDSLNAAMSVDH</sequence>
<feature type="compositionally biased region" description="Low complexity" evidence="1">
    <location>
        <begin position="32"/>
        <end position="49"/>
    </location>
</feature>
<dbReference type="EMBL" id="SRYE01000002">
    <property type="protein sequence ID" value="TGY62575.1"/>
    <property type="molecule type" value="Genomic_DNA"/>
</dbReference>
<dbReference type="Proteomes" id="UP000310263">
    <property type="component" value="Unassembled WGS sequence"/>
</dbReference>